<proteinExistence type="predicted"/>
<dbReference type="RefSeq" id="WP_178266377.1">
    <property type="nucleotide sequence ID" value="NZ_JAPZVM010000015.1"/>
</dbReference>
<comment type="caution">
    <text evidence="2">The sequence shown here is derived from an EMBL/GenBank/DDBJ whole genome shotgun (WGS) entry which is preliminary data.</text>
</comment>
<keyword evidence="1" id="KW-0732">Signal</keyword>
<accession>A0ABT4PKN0</accession>
<evidence type="ECO:0000313" key="2">
    <source>
        <dbReference type="EMBL" id="MCZ8373600.1"/>
    </source>
</evidence>
<reference evidence="2" key="1">
    <citation type="submission" date="2022-12" db="EMBL/GenBank/DDBJ databases">
        <title>Phocaeicola acetigenes sp. nov., isolated feces from a healthy human.</title>
        <authorList>
            <person name="Do H."/>
            <person name="Ha Y.B."/>
            <person name="Kim J.-S."/>
            <person name="Suh M.K."/>
            <person name="Kim H.S."/>
            <person name="Lee J.-S."/>
        </authorList>
    </citation>
    <scope>NUCLEOTIDE SEQUENCE</scope>
    <source>
        <strain evidence="2">KGMB11183</strain>
    </source>
</reference>
<dbReference type="EMBL" id="JAPZVM010000015">
    <property type="protein sequence ID" value="MCZ8373600.1"/>
    <property type="molecule type" value="Genomic_DNA"/>
</dbReference>
<sequence length="233" mass="25653">MRKLKMLSGMLLLSALTLGSVSCSSDDDPGEGLGGGQGTGTCSVEGRTISYNHGYYYKENYGTPGSIELMFTDYDVTTLPDKMVNGFLLSFTTTDTTLPEGTFPYSNSDEDLNTWGFVELYDYNPAQDAASGGDEDLISHGTYTYVTDWNPGYESGNIVITRDGNFYRIELNDLKFLKDANGDDGVDSFEPKASGSFVWEGELKDITSWMNGDEYGRSLSYGSPWNKLSRIAR</sequence>
<dbReference type="Proteomes" id="UP001141933">
    <property type="component" value="Unassembled WGS sequence"/>
</dbReference>
<name>A0ABT4PKN0_9BACT</name>
<evidence type="ECO:0008006" key="4">
    <source>
        <dbReference type="Google" id="ProtNLM"/>
    </source>
</evidence>
<keyword evidence="3" id="KW-1185">Reference proteome</keyword>
<gene>
    <name evidence="2" type="ORF">O6P32_12925</name>
</gene>
<dbReference type="PROSITE" id="PS51257">
    <property type="entry name" value="PROKAR_LIPOPROTEIN"/>
    <property type="match status" value="1"/>
</dbReference>
<feature type="signal peptide" evidence="1">
    <location>
        <begin position="1"/>
        <end position="25"/>
    </location>
</feature>
<evidence type="ECO:0000256" key="1">
    <source>
        <dbReference type="SAM" id="SignalP"/>
    </source>
</evidence>
<protein>
    <recommendedName>
        <fullName evidence="4">Lipoprotein</fullName>
    </recommendedName>
</protein>
<organism evidence="2 3">
    <name type="scientific">Phocaeicola acetigenes</name>
    <dbReference type="NCBI Taxonomy" id="3016083"/>
    <lineage>
        <taxon>Bacteria</taxon>
        <taxon>Pseudomonadati</taxon>
        <taxon>Bacteroidota</taxon>
        <taxon>Bacteroidia</taxon>
        <taxon>Bacteroidales</taxon>
        <taxon>Bacteroidaceae</taxon>
        <taxon>Phocaeicola</taxon>
    </lineage>
</organism>
<feature type="chain" id="PRO_5045564563" description="Lipoprotein" evidence="1">
    <location>
        <begin position="26"/>
        <end position="233"/>
    </location>
</feature>
<evidence type="ECO:0000313" key="3">
    <source>
        <dbReference type="Proteomes" id="UP001141933"/>
    </source>
</evidence>